<dbReference type="PaxDb" id="2903-EOD25191"/>
<dbReference type="InterPro" id="IPR011051">
    <property type="entry name" value="RmlC_Cupin_sf"/>
</dbReference>
<dbReference type="HOGENOM" id="CLU_597771_0_0_1"/>
<dbReference type="Gene3D" id="2.60.120.10">
    <property type="entry name" value="Jelly Rolls"/>
    <property type="match status" value="1"/>
</dbReference>
<dbReference type="EnsemblProtists" id="EOD25191">
    <property type="protein sequence ID" value="EOD25191"/>
    <property type="gene ID" value="EMIHUDRAFT_206354"/>
</dbReference>
<keyword evidence="2" id="KW-1185">Reference proteome</keyword>
<accession>A0A0D3JNV6</accession>
<protein>
    <submittedName>
        <fullName evidence="1">Uncharacterized protein</fullName>
    </submittedName>
</protein>
<dbReference type="KEGG" id="ehx:EMIHUDRAFT_206354"/>
<dbReference type="GeneID" id="17270737"/>
<organism evidence="1 2">
    <name type="scientific">Emiliania huxleyi (strain CCMP1516)</name>
    <dbReference type="NCBI Taxonomy" id="280463"/>
    <lineage>
        <taxon>Eukaryota</taxon>
        <taxon>Haptista</taxon>
        <taxon>Haptophyta</taxon>
        <taxon>Prymnesiophyceae</taxon>
        <taxon>Isochrysidales</taxon>
        <taxon>Noelaerhabdaceae</taxon>
        <taxon>Emiliania</taxon>
    </lineage>
</organism>
<dbReference type="Proteomes" id="UP000013827">
    <property type="component" value="Unassembled WGS sequence"/>
</dbReference>
<dbReference type="RefSeq" id="XP_005777620.1">
    <property type="nucleotide sequence ID" value="XM_005777563.1"/>
</dbReference>
<evidence type="ECO:0000313" key="2">
    <source>
        <dbReference type="Proteomes" id="UP000013827"/>
    </source>
</evidence>
<sequence>MESLLRDLGDARDACNNLPFDDALRDKIATELDRIEAAPPLERCWLRSPPCCASSTASRLGGQAKGVGLGGDVGGATDACVLTSNNASPAQRGPRRDAQPTHATPLAAVLFPAPLRDRAKASKATALAQQRWLAGDADWKNAEESSTFARNCDLSQTHLVKAADAKWTSSSHCFQCALNTVHECDDFGDDIHTFPDIRRKWLSAQVSGSVHYPRVRYIVDYPPNTPRLPYHDHPGGEEYIVFTGRFADTNFAQASAAVPPPPRPPSSAGAHPAAGRTEILTWWGLMQATSATESAQHVALCPRLLVPRQREASWIDGPRRGWAISKDGLETRIERWAPHAEKARLPTPKAGPIKEIYLLRGSLSAAQRVEGATAGEALGLLAEGDWICFAHEVSQVDAAAGPDGATLLVKELLPYDSWRRHVLQDVRQSWHSWSEPPSLLTIAIDLHCGGGGECCARQ</sequence>
<proteinExistence type="predicted"/>
<evidence type="ECO:0000313" key="1">
    <source>
        <dbReference type="EnsemblProtists" id="EOD25191"/>
    </source>
</evidence>
<reference evidence="2" key="1">
    <citation type="journal article" date="2013" name="Nature">
        <title>Pan genome of the phytoplankton Emiliania underpins its global distribution.</title>
        <authorList>
            <person name="Read B.A."/>
            <person name="Kegel J."/>
            <person name="Klute M.J."/>
            <person name="Kuo A."/>
            <person name="Lefebvre S.C."/>
            <person name="Maumus F."/>
            <person name="Mayer C."/>
            <person name="Miller J."/>
            <person name="Monier A."/>
            <person name="Salamov A."/>
            <person name="Young J."/>
            <person name="Aguilar M."/>
            <person name="Claverie J.M."/>
            <person name="Frickenhaus S."/>
            <person name="Gonzalez K."/>
            <person name="Herman E.K."/>
            <person name="Lin Y.C."/>
            <person name="Napier J."/>
            <person name="Ogata H."/>
            <person name="Sarno A.F."/>
            <person name="Shmutz J."/>
            <person name="Schroeder D."/>
            <person name="de Vargas C."/>
            <person name="Verret F."/>
            <person name="von Dassow P."/>
            <person name="Valentin K."/>
            <person name="Van de Peer Y."/>
            <person name="Wheeler G."/>
            <person name="Dacks J.B."/>
            <person name="Delwiche C.F."/>
            <person name="Dyhrman S.T."/>
            <person name="Glockner G."/>
            <person name="John U."/>
            <person name="Richards T."/>
            <person name="Worden A.Z."/>
            <person name="Zhang X."/>
            <person name="Grigoriev I.V."/>
            <person name="Allen A.E."/>
            <person name="Bidle K."/>
            <person name="Borodovsky M."/>
            <person name="Bowler C."/>
            <person name="Brownlee C."/>
            <person name="Cock J.M."/>
            <person name="Elias M."/>
            <person name="Gladyshev V.N."/>
            <person name="Groth M."/>
            <person name="Guda C."/>
            <person name="Hadaegh A."/>
            <person name="Iglesias-Rodriguez M.D."/>
            <person name="Jenkins J."/>
            <person name="Jones B.M."/>
            <person name="Lawson T."/>
            <person name="Leese F."/>
            <person name="Lindquist E."/>
            <person name="Lobanov A."/>
            <person name="Lomsadze A."/>
            <person name="Malik S.B."/>
            <person name="Marsh M.E."/>
            <person name="Mackinder L."/>
            <person name="Mock T."/>
            <person name="Mueller-Roeber B."/>
            <person name="Pagarete A."/>
            <person name="Parker M."/>
            <person name="Probert I."/>
            <person name="Quesneville H."/>
            <person name="Raines C."/>
            <person name="Rensing S.A."/>
            <person name="Riano-Pachon D.M."/>
            <person name="Richier S."/>
            <person name="Rokitta S."/>
            <person name="Shiraiwa Y."/>
            <person name="Soanes D.M."/>
            <person name="van der Giezen M."/>
            <person name="Wahlund T.M."/>
            <person name="Williams B."/>
            <person name="Wilson W."/>
            <person name="Wolfe G."/>
            <person name="Wurch L.L."/>
        </authorList>
    </citation>
    <scope>NUCLEOTIDE SEQUENCE</scope>
</reference>
<name>A0A0D3JNV6_EMIH1</name>
<dbReference type="AlphaFoldDB" id="A0A0D3JNV6"/>
<dbReference type="InterPro" id="IPR014710">
    <property type="entry name" value="RmlC-like_jellyroll"/>
</dbReference>
<reference evidence="1" key="2">
    <citation type="submission" date="2024-10" db="UniProtKB">
        <authorList>
            <consortium name="EnsemblProtists"/>
        </authorList>
    </citation>
    <scope>IDENTIFICATION</scope>
</reference>
<dbReference type="SUPFAM" id="SSF51182">
    <property type="entry name" value="RmlC-like cupins"/>
    <property type="match status" value="1"/>
</dbReference>